<reference evidence="4 5" key="1">
    <citation type="journal article" date="2024" name="Nat. Commun.">
        <title>Phylogenomics reveals the evolutionary origins of lichenization in chlorophyte algae.</title>
        <authorList>
            <person name="Puginier C."/>
            <person name="Libourel C."/>
            <person name="Otte J."/>
            <person name="Skaloud P."/>
            <person name="Haon M."/>
            <person name="Grisel S."/>
            <person name="Petersen M."/>
            <person name="Berrin J.G."/>
            <person name="Delaux P.M."/>
            <person name="Dal Grande F."/>
            <person name="Keller J."/>
        </authorList>
    </citation>
    <scope>NUCLEOTIDE SEQUENCE [LARGE SCALE GENOMIC DNA]</scope>
    <source>
        <strain evidence="4 5">SAG 2523</strain>
    </source>
</reference>
<dbReference type="AlphaFoldDB" id="A0AAW1T3A6"/>
<keyword evidence="3" id="KW-0472">Membrane</keyword>
<evidence type="ECO:0000313" key="4">
    <source>
        <dbReference type="EMBL" id="KAK9863199.1"/>
    </source>
</evidence>
<feature type="coiled-coil region" evidence="1">
    <location>
        <begin position="284"/>
        <end position="311"/>
    </location>
</feature>
<evidence type="ECO:0000256" key="3">
    <source>
        <dbReference type="SAM" id="Phobius"/>
    </source>
</evidence>
<feature type="transmembrane region" description="Helical" evidence="3">
    <location>
        <begin position="461"/>
        <end position="479"/>
    </location>
</feature>
<proteinExistence type="predicted"/>
<comment type="caution">
    <text evidence="4">The sequence shown here is derived from an EMBL/GenBank/DDBJ whole genome shotgun (WGS) entry which is preliminary data.</text>
</comment>
<sequence>MPRSPFAKLLGRLCGACGVEFNQDIWNKKRVSRQACHTRQDKNIQRQLYDYRGQGHLQNQYRQKAAIPGGTVSFLSRGAAAREIRFLCTALASHPSALSQGAQPWGAERRHWACPHHPSHPVPPQSEAPSSMPADATHSRRASARKLLLGMLSSQMFVQAHQMMHEGEGQKVSKKEKDSCVEAEALIIQQFRLFVCMMRASIRKQSAGIIKAAKAAGAGLSDHLDSPHIQSIIRLVAETLEAITSLRAAVLSMIDRVQACEWCEGPDASKDLLQAWKLVDEFALAEADRSLLKLLLELERLQAEKQLLVSACNATPTANKPRPLPPTHPGLSNMMQLAESFLIPTPELQSALSGKLDSNGHRAGLATACQLVRACIIELEDDRRRQGYSESILSPNAPQGNEAYTNRLKVLKHNARAAVSLKPEVLKPSFLLADLVGSTIAGVAMATAVVGTWLAFGVANARNQFQAVYIAIIIVFYMLKDRIKEWGKRYLQPIAEWFGLEFPDRIVNVTDRRGCKVGQCKEATKISGASSVNKHVLLMRHHDKGHIPSHFHETKPEKVLAYRRRMYVLWPHVDPQLQGVDGLDDVLQVDLSWLTRRMQPSTESHYCLSSAASGSHAEKIRCARVYHINLVLRVRTRIADVQDDRSMQIHRARIIMDKNGIKRLEAADQQLHYQGRRQSVHVPLPTLPAMPAFVRMTSSPRASSGSSTTQQLKTSKSLDHIV</sequence>
<keyword evidence="3" id="KW-0812">Transmembrane</keyword>
<feature type="transmembrane region" description="Helical" evidence="3">
    <location>
        <begin position="430"/>
        <end position="455"/>
    </location>
</feature>
<keyword evidence="3" id="KW-1133">Transmembrane helix</keyword>
<feature type="region of interest" description="Disordered" evidence="2">
    <location>
        <begin position="111"/>
        <end position="140"/>
    </location>
</feature>
<evidence type="ECO:0000313" key="5">
    <source>
        <dbReference type="Proteomes" id="UP001485043"/>
    </source>
</evidence>
<evidence type="ECO:0000256" key="2">
    <source>
        <dbReference type="SAM" id="MobiDB-lite"/>
    </source>
</evidence>
<feature type="region of interest" description="Disordered" evidence="2">
    <location>
        <begin position="697"/>
        <end position="722"/>
    </location>
</feature>
<organism evidence="4 5">
    <name type="scientific">Apatococcus fuscideae</name>
    <dbReference type="NCBI Taxonomy" id="2026836"/>
    <lineage>
        <taxon>Eukaryota</taxon>
        <taxon>Viridiplantae</taxon>
        <taxon>Chlorophyta</taxon>
        <taxon>core chlorophytes</taxon>
        <taxon>Trebouxiophyceae</taxon>
        <taxon>Chlorellales</taxon>
        <taxon>Chlorellaceae</taxon>
        <taxon>Apatococcus</taxon>
    </lineage>
</organism>
<gene>
    <name evidence="4" type="ORF">WJX84_002124</name>
</gene>
<accession>A0AAW1T3A6</accession>
<dbReference type="Proteomes" id="UP001485043">
    <property type="component" value="Unassembled WGS sequence"/>
</dbReference>
<keyword evidence="5" id="KW-1185">Reference proteome</keyword>
<feature type="compositionally biased region" description="Low complexity" evidence="2">
    <location>
        <begin position="697"/>
        <end position="715"/>
    </location>
</feature>
<evidence type="ECO:0000256" key="1">
    <source>
        <dbReference type="SAM" id="Coils"/>
    </source>
</evidence>
<dbReference type="EMBL" id="JALJOV010000503">
    <property type="protein sequence ID" value="KAK9863199.1"/>
    <property type="molecule type" value="Genomic_DNA"/>
</dbReference>
<name>A0AAW1T3A6_9CHLO</name>
<protein>
    <submittedName>
        <fullName evidence="4">Uncharacterized protein</fullName>
    </submittedName>
</protein>
<keyword evidence="1" id="KW-0175">Coiled coil</keyword>